<evidence type="ECO:0000313" key="2">
    <source>
        <dbReference type="EMBL" id="SBR07419.1"/>
    </source>
</evidence>
<proteinExistence type="predicted"/>
<feature type="region of interest" description="Disordered" evidence="1">
    <location>
        <begin position="1058"/>
        <end position="1096"/>
    </location>
</feature>
<feature type="region of interest" description="Disordered" evidence="1">
    <location>
        <begin position="915"/>
        <end position="936"/>
    </location>
</feature>
<dbReference type="PANTHER" id="PTHR22774">
    <property type="entry name" value="CHOREIN N-TERMINAL DOMAIN-CONTAINING PROTEIN"/>
    <property type="match status" value="1"/>
</dbReference>
<dbReference type="PANTHER" id="PTHR22774:SF15">
    <property type="entry name" value="BRIDGE-LIKE LIPID TRANSFER PROTEIN FAMILY MEMBER 3A"/>
    <property type="match status" value="1"/>
</dbReference>
<gene>
    <name evidence="2" type="primary">UHRF1BP1</name>
</gene>
<feature type="region of interest" description="Disordered" evidence="1">
    <location>
        <begin position="407"/>
        <end position="449"/>
    </location>
</feature>
<organism evidence="2">
    <name type="scientific">Nothobranchius kuhntae</name>
    <name type="common">Beira killifish</name>
    <dbReference type="NCBI Taxonomy" id="321403"/>
    <lineage>
        <taxon>Eukaryota</taxon>
        <taxon>Metazoa</taxon>
        <taxon>Chordata</taxon>
        <taxon>Craniata</taxon>
        <taxon>Vertebrata</taxon>
        <taxon>Euteleostomi</taxon>
        <taxon>Actinopterygii</taxon>
        <taxon>Neopterygii</taxon>
        <taxon>Teleostei</taxon>
        <taxon>Neoteleostei</taxon>
        <taxon>Acanthomorphata</taxon>
        <taxon>Ovalentaria</taxon>
        <taxon>Atherinomorphae</taxon>
        <taxon>Cyprinodontiformes</taxon>
        <taxon>Nothobranchiidae</taxon>
        <taxon>Nothobranchius</taxon>
    </lineage>
</organism>
<feature type="region of interest" description="Disordered" evidence="1">
    <location>
        <begin position="837"/>
        <end position="859"/>
    </location>
</feature>
<feature type="compositionally biased region" description="Low complexity" evidence="1">
    <location>
        <begin position="920"/>
        <end position="932"/>
    </location>
</feature>
<dbReference type="Pfam" id="PF24917">
    <property type="entry name" value="BLTP3A_B"/>
    <property type="match status" value="2"/>
</dbReference>
<reference evidence="2" key="1">
    <citation type="submission" date="2016-05" db="EMBL/GenBank/DDBJ databases">
        <authorList>
            <person name="Lavstsen T."/>
            <person name="Jespersen J.S."/>
        </authorList>
    </citation>
    <scope>NUCLEOTIDE SEQUENCE</scope>
    <source>
        <tissue evidence="2">Brain</tissue>
    </source>
</reference>
<feature type="region of interest" description="Disordered" evidence="1">
    <location>
        <begin position="267"/>
        <end position="306"/>
    </location>
</feature>
<dbReference type="EMBL" id="HAED01020793">
    <property type="protein sequence ID" value="SBR07419.1"/>
    <property type="molecule type" value="Transcribed_RNA"/>
</dbReference>
<feature type="compositionally biased region" description="Polar residues" evidence="1">
    <location>
        <begin position="426"/>
        <end position="438"/>
    </location>
</feature>
<feature type="compositionally biased region" description="Low complexity" evidence="1">
    <location>
        <begin position="1083"/>
        <end position="1094"/>
    </location>
</feature>
<evidence type="ECO:0000256" key="1">
    <source>
        <dbReference type="SAM" id="MobiDB-lite"/>
    </source>
</evidence>
<name>A0A1A8JEN7_NOTKU</name>
<reference evidence="2" key="2">
    <citation type="submission" date="2016-06" db="EMBL/GenBank/DDBJ databases">
        <title>The genome of a short-lived fish provides insights into sex chromosome evolution and the genetic control of aging.</title>
        <authorList>
            <person name="Reichwald K."/>
            <person name="Felder M."/>
            <person name="Petzold A."/>
            <person name="Koch P."/>
            <person name="Groth M."/>
            <person name="Platzer M."/>
        </authorList>
    </citation>
    <scope>NUCLEOTIDE SEQUENCE</scope>
    <source>
        <tissue evidence="2">Brain</tissue>
    </source>
</reference>
<sequence length="1347" mass="148503">MAGIIKKQILKHLSRFTKNLSPDKINLSTLKGEGQLSNLELDEEVLQNMLDLPTWLAVTRVFCNKAAIRIQWTKLKTSPICLFLDKVEVEMRTCEEPRPPNGPSPIAITAGQSEYGFAEKVVEGMSVRINTITIKVQARAFHASFELWQLQGNSLNPKWQRSDLRYTRITDPKRGEVLTFKEINWQTLRIEADAIESDNQDLSSTPLRLITNQGRIHIALKRRIKDCNVLASKLLFILDDLLWVLTDSQLKAIIHYAKSLSEAMERSAQQRKSMTAESLQTAPPSPSIHSQWTEPAPSSTSTTTTTNNISQYFDLHDVKESSYHTFISRLDLHICNDTSSLDEDEPPPPGLQGAMQLTFRKLGFDYYPSHRPADGCRHWERHSGAMEAQAQWTGRLLQEYQRRAEACGFPGPHAEGPPSAKESPAKTAQNGQSSPKLNSSDKDQASKRCSATATLNSSLKRLRSSCVVIRMDDVDIHQVSTRGRQNKKPHSLMSCNRKALRLPDKVPAVHLQFTEYYFPDNSGVPVPTSSLYAQLNGLQLCVDPASMLWINLFSRGLLHTLDQVKAFYHLQDSGKPEEHVDLRLDAAQLKVIIPLDSSILDHPERPQSLSVIVPQMVLSNTRHCPHGSRSDLSSTCENFASSPFFRPEPPCPYPRDLNTFHPIPSTFLQHSQEAEPQQNMKQLRSQDVWGLSMSRVTLGFDGARRFPKGRTQPFIEPFAMSVWMCQPGQRRGETLPPAHSPDVANHNFSEQEPHRHKASLASFHFLAHTITPLKMWLNHYQYVALLRMKDAMARLGAELSQDLRGIKQACGKKTKAPTVCLALLVDSVELGLLLPPASSEPEEEIPHSPETDSPSISDSDLSPAHFSVDVVLEDGGLENGLSTITTAVTVIDEQDGMVEVAYEAVEEELVSKVTAKEDTSGLSPPLSPGASPVISREPSTFSLEGELSSAITVTKDVTKDAISASLDLTKGAFSITKDAFSMLSRGSGMSKLFSAQTRELIQHSEESYLSTPPHTISQLHSQQSFDSAILDGSLPDENLSVDSDFSDNFDVLMDSESGIESARPNNTPAGSRGSPAPGTEGGSSADLSSSPSQSTEDVFQDMSSVLLLVLSGTACTLELHGEDQLVAVQAQSLTPVQMGNVRQADVLAGLAQAPGDRVFVKDLQRNRDSPAFLMRAEAGPSAARRSALAESSGFLDARVQDCQVELLASTVANISPFLEDEFSVDGQPMRLHLQNVTITLKDDGPRIYPTAPQPVPAKFVIDQLLLERSDDGLMRVKADLQPSADVPVVERVSGLAGCNSFSPVQHLSEIPTLDSQLYKVQAALTQALRDKERLLLEVRRYDPSFTL</sequence>
<protein>
    <submittedName>
        <fullName evidence="2">UHRF1 binding protein 1</fullName>
    </submittedName>
</protein>
<accession>A0A1A8JEN7</accession>
<dbReference type="InterPro" id="IPR026728">
    <property type="entry name" value="BLTP3A/B"/>
</dbReference>
<feature type="compositionally biased region" description="Polar residues" evidence="1">
    <location>
        <begin position="270"/>
        <end position="297"/>
    </location>
</feature>